<organism evidence="2 3">
    <name type="scientific">Lingula anatina</name>
    <name type="common">Brachiopod</name>
    <name type="synonym">Lingula unguis</name>
    <dbReference type="NCBI Taxonomy" id="7574"/>
    <lineage>
        <taxon>Eukaryota</taxon>
        <taxon>Metazoa</taxon>
        <taxon>Spiralia</taxon>
        <taxon>Lophotrochozoa</taxon>
        <taxon>Brachiopoda</taxon>
        <taxon>Linguliformea</taxon>
        <taxon>Lingulata</taxon>
        <taxon>Lingulida</taxon>
        <taxon>Linguloidea</taxon>
        <taxon>Lingulidae</taxon>
        <taxon>Lingula</taxon>
    </lineage>
</organism>
<sequence>MSINKDESWAVIKKLDTVKDYKECAHVYDEIFDTLSYSAPSHVARAVNELLGNEKDALILDAGAGTGLVGKELHDLGFTNLDALDGSQEMLNIANQKGVYKRTICDLLGTNRLDISNDTYSCVLVVGTIVPGHANASCLPELFRITKPGGLVVITTRDVHVQGCGHAGKSLAEWMGIHEENKLWRKMETRRVENYLDGHAGSIDIFQVV</sequence>
<evidence type="ECO:0000313" key="2">
    <source>
        <dbReference type="Proteomes" id="UP000085678"/>
    </source>
</evidence>
<dbReference type="STRING" id="7574.A0A1S3IMD4"/>
<dbReference type="OrthoDB" id="2019266at2759"/>
<dbReference type="InterPro" id="IPR029063">
    <property type="entry name" value="SAM-dependent_MTases_sf"/>
</dbReference>
<name>A0A1S3IMD4_LINAN</name>
<gene>
    <name evidence="3" type="primary">LOC106165403</name>
</gene>
<accession>A0A1S3IMD4</accession>
<dbReference type="InterPro" id="IPR041698">
    <property type="entry name" value="Methyltransf_25"/>
</dbReference>
<feature type="domain" description="Methyltransferase" evidence="1">
    <location>
        <begin position="59"/>
        <end position="150"/>
    </location>
</feature>
<dbReference type="Gene3D" id="3.40.50.150">
    <property type="entry name" value="Vaccinia Virus protein VP39"/>
    <property type="match status" value="1"/>
</dbReference>
<dbReference type="PANTHER" id="PTHR43591">
    <property type="entry name" value="METHYLTRANSFERASE"/>
    <property type="match status" value="1"/>
</dbReference>
<dbReference type="AlphaFoldDB" id="A0A1S3IMD4"/>
<dbReference type="InParanoid" id="A0A1S3IMD4"/>
<dbReference type="RefSeq" id="XP_013399061.1">
    <property type="nucleotide sequence ID" value="XM_013543607.1"/>
</dbReference>
<dbReference type="CDD" id="cd02440">
    <property type="entry name" value="AdoMet_MTases"/>
    <property type="match status" value="1"/>
</dbReference>
<evidence type="ECO:0000313" key="3">
    <source>
        <dbReference type="RefSeq" id="XP_013399061.1"/>
    </source>
</evidence>
<reference evidence="3" key="1">
    <citation type="submission" date="2025-08" db="UniProtKB">
        <authorList>
            <consortium name="RefSeq"/>
        </authorList>
    </citation>
    <scope>IDENTIFICATION</scope>
    <source>
        <tissue evidence="3">Gonads</tissue>
    </source>
</reference>
<dbReference type="KEGG" id="lak:106165403"/>
<dbReference type="SUPFAM" id="SSF53335">
    <property type="entry name" value="S-adenosyl-L-methionine-dependent methyltransferases"/>
    <property type="match status" value="1"/>
</dbReference>
<protein>
    <submittedName>
        <fullName evidence="3">Methyltransferase-like protein 27</fullName>
    </submittedName>
</protein>
<proteinExistence type="predicted"/>
<keyword evidence="2" id="KW-1185">Reference proteome</keyword>
<dbReference type="PANTHER" id="PTHR43591:SF101">
    <property type="entry name" value="METHYLTRANSFERASE-LIKE PROTEIN 27"/>
    <property type="match status" value="1"/>
</dbReference>
<dbReference type="GeneID" id="106165403"/>
<evidence type="ECO:0000259" key="1">
    <source>
        <dbReference type="Pfam" id="PF13649"/>
    </source>
</evidence>
<dbReference type="Proteomes" id="UP000085678">
    <property type="component" value="Unplaced"/>
</dbReference>
<dbReference type="Pfam" id="PF13649">
    <property type="entry name" value="Methyltransf_25"/>
    <property type="match status" value="1"/>
</dbReference>